<dbReference type="OrthoDB" id="411372at2759"/>
<feature type="compositionally biased region" description="Polar residues" evidence="6">
    <location>
        <begin position="403"/>
        <end position="420"/>
    </location>
</feature>
<evidence type="ECO:0000256" key="6">
    <source>
        <dbReference type="SAM" id="MobiDB-lite"/>
    </source>
</evidence>
<feature type="zinc finger region" description="C3H1-type" evidence="5">
    <location>
        <begin position="75"/>
        <end position="102"/>
    </location>
</feature>
<feature type="compositionally biased region" description="Basic and acidic residues" evidence="6">
    <location>
        <begin position="388"/>
        <end position="402"/>
    </location>
</feature>
<evidence type="ECO:0000256" key="1">
    <source>
        <dbReference type="ARBA" id="ARBA00022723"/>
    </source>
</evidence>
<feature type="region of interest" description="Disordered" evidence="6">
    <location>
        <begin position="215"/>
        <end position="237"/>
    </location>
</feature>
<evidence type="ECO:0000256" key="4">
    <source>
        <dbReference type="ARBA" id="ARBA00022833"/>
    </source>
</evidence>
<feature type="domain" description="C3H1-type" evidence="7">
    <location>
        <begin position="105"/>
        <end position="131"/>
    </location>
</feature>
<feature type="region of interest" description="Disordered" evidence="6">
    <location>
        <begin position="1"/>
        <end position="78"/>
    </location>
</feature>
<evidence type="ECO:0000256" key="5">
    <source>
        <dbReference type="PROSITE-ProRule" id="PRU00723"/>
    </source>
</evidence>
<dbReference type="RefSeq" id="XP_033602394.1">
    <property type="nucleotide sequence ID" value="XM_033740727.1"/>
</dbReference>
<feature type="compositionally biased region" description="Low complexity" evidence="6">
    <location>
        <begin position="524"/>
        <end position="552"/>
    </location>
</feature>
<feature type="compositionally biased region" description="Low complexity" evidence="6">
    <location>
        <begin position="489"/>
        <end position="505"/>
    </location>
</feature>
<feature type="region of interest" description="Disordered" evidence="6">
    <location>
        <begin position="388"/>
        <end position="663"/>
    </location>
</feature>
<dbReference type="SMART" id="SM00356">
    <property type="entry name" value="ZnF_C3H1"/>
    <property type="match status" value="2"/>
</dbReference>
<evidence type="ECO:0000313" key="9">
    <source>
        <dbReference type="Proteomes" id="UP000799437"/>
    </source>
</evidence>
<keyword evidence="9" id="KW-1185">Reference proteome</keyword>
<dbReference type="GO" id="GO:0000209">
    <property type="term" value="P:protein polyubiquitination"/>
    <property type="evidence" value="ECO:0007669"/>
    <property type="project" value="InterPro"/>
</dbReference>
<keyword evidence="2" id="KW-0677">Repeat</keyword>
<sequence>MSNTNTSGYLGLAPGTRNAHRQNRVPSGDLLQPAHGNAAPVPVPNGALRGTNGHGNHGHRNGAFEGARSPPNNKSTSHVPCKFFRQGTCQAGQACPFMHTTEPVTDTAPCKYFQKGNCKFGAKCMLAHILPDGRRVNKSAQMGLGGGFGRQNLPQNGLVQGPEGLLQRELNMQMPGPQPHASAGYGMSDDYFPRGNVGQQANFDAIPTIDTTFTSHPGSTYGSPPNDRLGVSPSTRGRSVMDAPLPASFDSQGISHIARYGPIAQSVPSRLDPFDAMQAPSLPKPAGDTETLRKLHDSVYGQTNPTVTTGFGSSPPQQDEIGVRRPMHSERSLRPVVGMYSASYGGAGLDAFASRRQVPYDWNQDDNSGFDDETEYVPQSLGELLTDQEKKRRFSRNDDENPFRQSLSAVGTPTDTNSKVGSPKVGSPSRFSALFERQRKNDGSDAASPSTFGHVGSPLRNSTLHPGASPSLRAVRQPTATDVSPFVSSPPRQSSMSMISQQLQRTRLSSRASSNPNVNDPDHPSLQPSSSLHPGMARATSGSSIGSITGRTSLDRALSSGSIGRSDRIDEEQGLFSMEDEEEMEKRRIEKEGAGLGAITPSGSANKRFSGGWGAFSGLGASATKKDINSASSASSPGNTSRPGPIGGHRSTASKDSAWGGAS</sequence>
<feature type="zinc finger region" description="C3H1-type" evidence="5">
    <location>
        <begin position="105"/>
        <end position="131"/>
    </location>
</feature>
<evidence type="ECO:0000259" key="7">
    <source>
        <dbReference type="PROSITE" id="PS50103"/>
    </source>
</evidence>
<keyword evidence="4 5" id="KW-0862">Zinc</keyword>
<dbReference type="GO" id="GO:0061630">
    <property type="term" value="F:ubiquitin protein ligase activity"/>
    <property type="evidence" value="ECO:0007669"/>
    <property type="project" value="InterPro"/>
</dbReference>
<dbReference type="SUPFAM" id="SSF90229">
    <property type="entry name" value="CCCH zinc finger"/>
    <property type="match status" value="1"/>
</dbReference>
<feature type="compositionally biased region" description="Basic and acidic residues" evidence="6">
    <location>
        <begin position="584"/>
        <end position="593"/>
    </location>
</feature>
<proteinExistence type="predicted"/>
<dbReference type="InterPro" id="IPR000571">
    <property type="entry name" value="Znf_CCCH"/>
</dbReference>
<keyword evidence="3 5" id="KW-0863">Zinc-finger</keyword>
<accession>A0A6A6WB87</accession>
<evidence type="ECO:0000256" key="2">
    <source>
        <dbReference type="ARBA" id="ARBA00022737"/>
    </source>
</evidence>
<dbReference type="GeneID" id="54481781"/>
<name>A0A6A6WB87_9PEZI</name>
<reference evidence="8" key="1">
    <citation type="journal article" date="2020" name="Stud. Mycol.">
        <title>101 Dothideomycetes genomes: a test case for predicting lifestyles and emergence of pathogens.</title>
        <authorList>
            <person name="Haridas S."/>
            <person name="Albert R."/>
            <person name="Binder M."/>
            <person name="Bloem J."/>
            <person name="Labutti K."/>
            <person name="Salamov A."/>
            <person name="Andreopoulos B."/>
            <person name="Baker S."/>
            <person name="Barry K."/>
            <person name="Bills G."/>
            <person name="Bluhm B."/>
            <person name="Cannon C."/>
            <person name="Castanera R."/>
            <person name="Culley D."/>
            <person name="Daum C."/>
            <person name="Ezra D."/>
            <person name="Gonzalez J."/>
            <person name="Henrissat B."/>
            <person name="Kuo A."/>
            <person name="Liang C."/>
            <person name="Lipzen A."/>
            <person name="Lutzoni F."/>
            <person name="Magnuson J."/>
            <person name="Mondo S."/>
            <person name="Nolan M."/>
            <person name="Ohm R."/>
            <person name="Pangilinan J."/>
            <person name="Park H.-J."/>
            <person name="Ramirez L."/>
            <person name="Alfaro M."/>
            <person name="Sun H."/>
            <person name="Tritt A."/>
            <person name="Yoshinaga Y."/>
            <person name="Zwiers L.-H."/>
            <person name="Turgeon B."/>
            <person name="Goodwin S."/>
            <person name="Spatafora J."/>
            <person name="Crous P."/>
            <person name="Grigoriev I."/>
        </authorList>
    </citation>
    <scope>NUCLEOTIDE SEQUENCE</scope>
    <source>
        <strain evidence="8">CBS 121739</strain>
    </source>
</reference>
<dbReference type="EMBL" id="ML996569">
    <property type="protein sequence ID" value="KAF2759943.1"/>
    <property type="molecule type" value="Genomic_DNA"/>
</dbReference>
<dbReference type="PANTHER" id="PTHR11224">
    <property type="entry name" value="MAKORIN-RELATED"/>
    <property type="match status" value="1"/>
</dbReference>
<dbReference type="InterPro" id="IPR045072">
    <property type="entry name" value="MKRN-like"/>
</dbReference>
<dbReference type="Pfam" id="PF00642">
    <property type="entry name" value="zf-CCCH"/>
    <property type="match status" value="1"/>
</dbReference>
<organism evidence="8 9">
    <name type="scientific">Pseudovirgaria hyperparasitica</name>
    <dbReference type="NCBI Taxonomy" id="470096"/>
    <lineage>
        <taxon>Eukaryota</taxon>
        <taxon>Fungi</taxon>
        <taxon>Dikarya</taxon>
        <taxon>Ascomycota</taxon>
        <taxon>Pezizomycotina</taxon>
        <taxon>Dothideomycetes</taxon>
        <taxon>Dothideomycetes incertae sedis</taxon>
        <taxon>Acrospermales</taxon>
        <taxon>Acrospermaceae</taxon>
        <taxon>Pseudovirgaria</taxon>
    </lineage>
</organism>
<feature type="compositionally biased region" description="Acidic residues" evidence="6">
    <location>
        <begin position="569"/>
        <end position="583"/>
    </location>
</feature>
<dbReference type="Pfam" id="PF18044">
    <property type="entry name" value="zf-CCCH_4"/>
    <property type="match status" value="1"/>
</dbReference>
<dbReference type="Gene3D" id="4.10.1000.10">
    <property type="entry name" value="Zinc finger, CCCH-type"/>
    <property type="match status" value="1"/>
</dbReference>
<dbReference type="InterPro" id="IPR036855">
    <property type="entry name" value="Znf_CCCH_sf"/>
</dbReference>
<dbReference type="PROSITE" id="PS50103">
    <property type="entry name" value="ZF_C3H1"/>
    <property type="match status" value="2"/>
</dbReference>
<protein>
    <recommendedName>
        <fullName evidence="7">C3H1-type domain-containing protein</fullName>
    </recommendedName>
</protein>
<dbReference type="InterPro" id="IPR041367">
    <property type="entry name" value="Znf-CCCH_4"/>
</dbReference>
<evidence type="ECO:0000313" key="8">
    <source>
        <dbReference type="EMBL" id="KAF2759943.1"/>
    </source>
</evidence>
<dbReference type="PANTHER" id="PTHR11224:SF10">
    <property type="entry name" value="IP09428P-RELATED"/>
    <property type="match status" value="1"/>
</dbReference>
<dbReference type="AlphaFoldDB" id="A0A6A6WB87"/>
<evidence type="ECO:0000256" key="3">
    <source>
        <dbReference type="ARBA" id="ARBA00022771"/>
    </source>
</evidence>
<feature type="domain" description="C3H1-type" evidence="7">
    <location>
        <begin position="75"/>
        <end position="102"/>
    </location>
</feature>
<gene>
    <name evidence="8" type="ORF">EJ05DRAFT_316352</name>
</gene>
<dbReference type="GO" id="GO:0008270">
    <property type="term" value="F:zinc ion binding"/>
    <property type="evidence" value="ECO:0007669"/>
    <property type="project" value="UniProtKB-KW"/>
</dbReference>
<feature type="compositionally biased region" description="Polar residues" evidence="6">
    <location>
        <begin position="506"/>
        <end position="518"/>
    </location>
</feature>
<keyword evidence="1 5" id="KW-0479">Metal-binding</keyword>
<dbReference type="Proteomes" id="UP000799437">
    <property type="component" value="Unassembled WGS sequence"/>
</dbReference>